<evidence type="ECO:0000256" key="1">
    <source>
        <dbReference type="ARBA" id="ARBA00000085"/>
    </source>
</evidence>
<gene>
    <name evidence="9" type="ORF">VZ94_01845</name>
</gene>
<dbReference type="Gene3D" id="3.30.450.40">
    <property type="match status" value="1"/>
</dbReference>
<sequence length="504" mass="55450">MIADAVLYQRQSADAIRDTAKIVQIVNLAAQLSCSANEINQAAFEQAQQLFGISRFLLEEIIADNRKLVQQTAESYGINISVSEKGLVNHTSATQRNALQKFLGEQVKEIALTAISHQQLQNATNLSRLVSHIQRDINLLFGLQSSAVFIYQDANHCLQGLTNEQEHSAIWSSITISLNPGISLLAKALAQDELMFSSVNANNELEPIVDRQLRRLLGCEQLLAIPLNIAEMPVGVIVAGIHEHQNVHVKNQSAFIKLFASEVGQALQQTQQAEYTAQQQIEQLQASYRLHAQKMVHEINNPLSIINNYLYLLGLKLGNHADNEIKLIQDEINRVGQLLLSLPDLPGQPLSENSYAIDINALIKDITHLFSMGVLQTQTVELTLQLDKTEPKFTGSRNKLKQVLINLIKNAAEAMPNGGVISLSTKSAVFLGKKSYSQIIIADNGPGLPDTIKEQLYKPVKSSKGEQHKGLGLVISKSLIDEMNGNMILTSSKDTGTTIQILLP</sequence>
<comment type="catalytic activity">
    <reaction evidence="1">
        <text>ATP + protein L-histidine = ADP + protein N-phospho-L-histidine.</text>
        <dbReference type="EC" id="2.7.13.3"/>
    </reaction>
</comment>
<dbReference type="Proteomes" id="UP000033684">
    <property type="component" value="Unassembled WGS sequence"/>
</dbReference>
<dbReference type="GO" id="GO:0005524">
    <property type="term" value="F:ATP binding"/>
    <property type="evidence" value="ECO:0007669"/>
    <property type="project" value="UniProtKB-KW"/>
</dbReference>
<dbReference type="EMBL" id="LAJX01000015">
    <property type="protein sequence ID" value="KJV07827.1"/>
    <property type="molecule type" value="Genomic_DNA"/>
</dbReference>
<reference evidence="9 10" key="2">
    <citation type="journal article" date="2016" name="Microb. Ecol.">
        <title>Genome Characteristics of a Novel Type I Methanotroph (Sn10-6) Isolated from a Flooded Indian Rice Field.</title>
        <authorList>
            <person name="Rahalkar M.C."/>
            <person name="Pandit P.S."/>
            <person name="Dhakephalkar P.K."/>
            <person name="Pore S."/>
            <person name="Arora P."/>
            <person name="Kapse N."/>
        </authorList>
    </citation>
    <scope>NUCLEOTIDE SEQUENCE [LARGE SCALE GENOMIC DNA]</scope>
    <source>
        <strain evidence="9 10">Sn10-6</strain>
    </source>
</reference>
<name>A0A0F3IMA3_9GAMM</name>
<dbReference type="Gene3D" id="3.30.565.10">
    <property type="entry name" value="Histidine kinase-like ATPase, C-terminal domain"/>
    <property type="match status" value="1"/>
</dbReference>
<evidence type="ECO:0000256" key="3">
    <source>
        <dbReference type="ARBA" id="ARBA00022679"/>
    </source>
</evidence>
<accession>A0A0F3IMA3</accession>
<dbReference type="SUPFAM" id="SSF55781">
    <property type="entry name" value="GAF domain-like"/>
    <property type="match status" value="1"/>
</dbReference>
<dbReference type="SMART" id="SM00387">
    <property type="entry name" value="HATPase_c"/>
    <property type="match status" value="1"/>
</dbReference>
<dbReference type="GO" id="GO:0000155">
    <property type="term" value="F:phosphorelay sensor kinase activity"/>
    <property type="evidence" value="ECO:0007669"/>
    <property type="project" value="InterPro"/>
</dbReference>
<dbReference type="EC" id="2.7.13.3" evidence="2"/>
<evidence type="ECO:0000256" key="7">
    <source>
        <dbReference type="ARBA" id="ARBA00023012"/>
    </source>
</evidence>
<evidence type="ECO:0000256" key="4">
    <source>
        <dbReference type="ARBA" id="ARBA00022741"/>
    </source>
</evidence>
<feature type="domain" description="Histidine kinase" evidence="8">
    <location>
        <begin position="294"/>
        <end position="504"/>
    </location>
</feature>
<dbReference type="InterPro" id="IPR003594">
    <property type="entry name" value="HATPase_dom"/>
</dbReference>
<keyword evidence="6" id="KW-0067">ATP-binding</keyword>
<organism evidence="9 10">
    <name type="scientific">Methylocucumis oryzae</name>
    <dbReference type="NCBI Taxonomy" id="1632867"/>
    <lineage>
        <taxon>Bacteria</taxon>
        <taxon>Pseudomonadati</taxon>
        <taxon>Pseudomonadota</taxon>
        <taxon>Gammaproteobacteria</taxon>
        <taxon>Methylococcales</taxon>
        <taxon>Methylococcaceae</taxon>
        <taxon>Methylocucumis</taxon>
    </lineage>
</organism>
<dbReference type="AlphaFoldDB" id="A0A0F3IMA3"/>
<dbReference type="PANTHER" id="PTHR43065:SF46">
    <property type="entry name" value="C4-DICARBOXYLATE TRANSPORT SENSOR PROTEIN DCTB"/>
    <property type="match status" value="1"/>
</dbReference>
<dbReference type="PRINTS" id="PR00344">
    <property type="entry name" value="BCTRLSENSOR"/>
</dbReference>
<keyword evidence="3" id="KW-0808">Transferase</keyword>
<protein>
    <recommendedName>
        <fullName evidence="2">histidine kinase</fullName>
        <ecNumber evidence="2">2.7.13.3</ecNumber>
    </recommendedName>
</protein>
<evidence type="ECO:0000256" key="2">
    <source>
        <dbReference type="ARBA" id="ARBA00012438"/>
    </source>
</evidence>
<dbReference type="InterPro" id="IPR036097">
    <property type="entry name" value="HisK_dim/P_sf"/>
</dbReference>
<dbReference type="SUPFAM" id="SSF47384">
    <property type="entry name" value="Homodimeric domain of signal transducing histidine kinase"/>
    <property type="match status" value="1"/>
</dbReference>
<dbReference type="InterPro" id="IPR029016">
    <property type="entry name" value="GAF-like_dom_sf"/>
</dbReference>
<dbReference type="Gene3D" id="1.10.287.130">
    <property type="match status" value="1"/>
</dbReference>
<evidence type="ECO:0000313" key="10">
    <source>
        <dbReference type="Proteomes" id="UP000033684"/>
    </source>
</evidence>
<evidence type="ECO:0000313" key="9">
    <source>
        <dbReference type="EMBL" id="KJV07827.1"/>
    </source>
</evidence>
<keyword evidence="10" id="KW-1185">Reference proteome</keyword>
<dbReference type="PROSITE" id="PS50109">
    <property type="entry name" value="HIS_KIN"/>
    <property type="match status" value="1"/>
</dbReference>
<dbReference type="PANTHER" id="PTHR43065">
    <property type="entry name" value="SENSOR HISTIDINE KINASE"/>
    <property type="match status" value="1"/>
</dbReference>
<keyword evidence="5" id="KW-0418">Kinase</keyword>
<evidence type="ECO:0000259" key="8">
    <source>
        <dbReference type="PROSITE" id="PS50109"/>
    </source>
</evidence>
<evidence type="ECO:0000256" key="6">
    <source>
        <dbReference type="ARBA" id="ARBA00022840"/>
    </source>
</evidence>
<proteinExistence type="predicted"/>
<comment type="caution">
    <text evidence="9">The sequence shown here is derived from an EMBL/GenBank/DDBJ whole genome shotgun (WGS) entry which is preliminary data.</text>
</comment>
<dbReference type="InterPro" id="IPR004358">
    <property type="entry name" value="Sig_transdc_His_kin-like_C"/>
</dbReference>
<evidence type="ECO:0000256" key="5">
    <source>
        <dbReference type="ARBA" id="ARBA00022777"/>
    </source>
</evidence>
<reference evidence="10" key="1">
    <citation type="submission" date="2015-03" db="EMBL/GenBank/DDBJ databases">
        <title>Draft genome sequence of a novel methanotroph (Sn10-6) isolated from flooded ricefield rhizosphere in India.</title>
        <authorList>
            <person name="Pandit P.S."/>
            <person name="Pore S.D."/>
            <person name="Arora P."/>
            <person name="Kapse N.G."/>
            <person name="Dhakephalkar P.K."/>
            <person name="Rahalkar M.C."/>
        </authorList>
    </citation>
    <scope>NUCLEOTIDE SEQUENCE [LARGE SCALE GENOMIC DNA]</scope>
    <source>
        <strain evidence="10">Sn10-6</strain>
    </source>
</reference>
<keyword evidence="4" id="KW-0547">Nucleotide-binding</keyword>
<dbReference type="Pfam" id="PF02518">
    <property type="entry name" value="HATPase_c"/>
    <property type="match status" value="1"/>
</dbReference>
<dbReference type="InterPro" id="IPR036890">
    <property type="entry name" value="HATPase_C_sf"/>
</dbReference>
<dbReference type="SUPFAM" id="SSF55874">
    <property type="entry name" value="ATPase domain of HSP90 chaperone/DNA topoisomerase II/histidine kinase"/>
    <property type="match status" value="1"/>
</dbReference>
<keyword evidence="7" id="KW-0902">Two-component regulatory system</keyword>
<dbReference type="InterPro" id="IPR005467">
    <property type="entry name" value="His_kinase_dom"/>
</dbReference>